<dbReference type="Proteomes" id="UP000555103">
    <property type="component" value="Unassembled WGS sequence"/>
</dbReference>
<organism evidence="3 4">
    <name type="scientific">Dysgonomonas hofstadii</name>
    <dbReference type="NCBI Taxonomy" id="637886"/>
    <lineage>
        <taxon>Bacteria</taxon>
        <taxon>Pseudomonadati</taxon>
        <taxon>Bacteroidota</taxon>
        <taxon>Bacteroidia</taxon>
        <taxon>Bacteroidales</taxon>
        <taxon>Dysgonomonadaceae</taxon>
        <taxon>Dysgonomonas</taxon>
    </lineage>
</organism>
<dbReference type="AlphaFoldDB" id="A0A840CZD3"/>
<comment type="caution">
    <text evidence="3">The sequence shown here is derived from an EMBL/GenBank/DDBJ whole genome shotgun (WGS) entry which is preliminary data.</text>
</comment>
<feature type="domain" description="Thioredoxin" evidence="2">
    <location>
        <begin position="262"/>
        <end position="394"/>
    </location>
</feature>
<dbReference type="PROSITE" id="PS51352">
    <property type="entry name" value="THIOREDOXIN_2"/>
    <property type="match status" value="1"/>
</dbReference>
<accession>A0A840CZD3</accession>
<dbReference type="Gene3D" id="3.40.30.10">
    <property type="entry name" value="Glutaredoxin"/>
    <property type="match status" value="1"/>
</dbReference>
<dbReference type="CDD" id="cd02966">
    <property type="entry name" value="TlpA_like_family"/>
    <property type="match status" value="1"/>
</dbReference>
<dbReference type="EMBL" id="JACIEP010000013">
    <property type="protein sequence ID" value="MBB4037333.1"/>
    <property type="molecule type" value="Genomic_DNA"/>
</dbReference>
<evidence type="ECO:0000313" key="3">
    <source>
        <dbReference type="EMBL" id="MBB4037333.1"/>
    </source>
</evidence>
<dbReference type="RefSeq" id="WP_183308180.1">
    <property type="nucleotide sequence ID" value="NZ_JACIEP010000013.1"/>
</dbReference>
<gene>
    <name evidence="3" type="ORF">GGR21_003250</name>
</gene>
<evidence type="ECO:0000313" key="4">
    <source>
        <dbReference type="Proteomes" id="UP000555103"/>
    </source>
</evidence>
<keyword evidence="4" id="KW-1185">Reference proteome</keyword>
<feature type="chain" id="PRO_5032528553" evidence="1">
    <location>
        <begin position="21"/>
        <end position="394"/>
    </location>
</feature>
<dbReference type="Pfam" id="PF00578">
    <property type="entry name" value="AhpC-TSA"/>
    <property type="match status" value="1"/>
</dbReference>
<dbReference type="SUPFAM" id="SSF52833">
    <property type="entry name" value="Thioredoxin-like"/>
    <property type="match status" value="1"/>
</dbReference>
<dbReference type="InterPro" id="IPR000866">
    <property type="entry name" value="AhpC/TSA"/>
</dbReference>
<name>A0A840CZD3_9BACT</name>
<evidence type="ECO:0000256" key="1">
    <source>
        <dbReference type="SAM" id="SignalP"/>
    </source>
</evidence>
<proteinExistence type="predicted"/>
<protein>
    <submittedName>
        <fullName evidence="3">Peroxiredoxin</fullName>
    </submittedName>
</protein>
<sequence>MIKKILLFNLTFLVSFVISAQKISFTLPDDANKEYTFMLNKGINQDVIQKGKISFSGGTTIEIPAKDKGYVGMGTMQIEGSPVLNIIVGENDFSVEQDADKKYRFKNSPDNDYLYSIMQDRITPAEDTTLYAYHFVNFIRYMQQLERAGNSFTLNDRANARLYAFNNLDVDKLYTSSVWYNVIDGLVKLGSDQQVMAEDMVRVLNRVKSDEVFEHLTENLVTITGQYGWDDAFDIIIPYVQETGRIKVPRDNLFAAFAMAKVRKGMPAPEIKGLTPSLKDSEASETLLVFYQPDCENCHKELEELIKIYPKLNQMGVRVVSISSDHQRDAFEKDKKWFPWPDSDKLCDFEGFAGANFLNYGIMATPMFYLIGNDQKVIKRYALVSDIEFSNNNQ</sequence>
<keyword evidence="1" id="KW-0732">Signal</keyword>
<evidence type="ECO:0000259" key="2">
    <source>
        <dbReference type="PROSITE" id="PS51352"/>
    </source>
</evidence>
<dbReference type="InterPro" id="IPR013766">
    <property type="entry name" value="Thioredoxin_domain"/>
</dbReference>
<reference evidence="3 4" key="1">
    <citation type="submission" date="2020-08" db="EMBL/GenBank/DDBJ databases">
        <title>Genomic Encyclopedia of Type Strains, Phase IV (KMG-IV): sequencing the most valuable type-strain genomes for metagenomic binning, comparative biology and taxonomic classification.</title>
        <authorList>
            <person name="Goeker M."/>
        </authorList>
    </citation>
    <scope>NUCLEOTIDE SEQUENCE [LARGE SCALE GENOMIC DNA]</scope>
    <source>
        <strain evidence="3 4">DSM 104969</strain>
    </source>
</reference>
<feature type="signal peptide" evidence="1">
    <location>
        <begin position="1"/>
        <end position="20"/>
    </location>
</feature>
<dbReference type="InterPro" id="IPR036249">
    <property type="entry name" value="Thioredoxin-like_sf"/>
</dbReference>